<comment type="similarity">
    <text evidence="2">Belongs to the glycosyl hydrolase 7 (cellulase C) family.</text>
</comment>
<evidence type="ECO:0000256" key="9">
    <source>
        <dbReference type="ARBA" id="ARBA00023326"/>
    </source>
</evidence>
<feature type="chain" id="PRO_5034529866" description="cellulase" evidence="10">
    <location>
        <begin position="19"/>
        <end position="450"/>
    </location>
</feature>
<dbReference type="GO" id="GO:0008810">
    <property type="term" value="F:cellulase activity"/>
    <property type="evidence" value="ECO:0007669"/>
    <property type="project" value="UniProtKB-EC"/>
</dbReference>
<feature type="signal peptide" evidence="10">
    <location>
        <begin position="1"/>
        <end position="18"/>
    </location>
</feature>
<dbReference type="GeneID" id="108682447"/>
<dbReference type="GO" id="GO:0030245">
    <property type="term" value="P:cellulose catabolic process"/>
    <property type="evidence" value="ECO:0007669"/>
    <property type="project" value="UniProtKB-KW"/>
</dbReference>
<sequence>MICLSLLLLLGLVAVGLSQQPGTIVDEYHPPLPIQACDSNGCVTEDTKFVMGPSRRYLYSVADNGQTGCRTSDGGFDPVLCPDGLTCAENCALIGITQQQYDEWYGTTTVGSSLSFRWVTEATVGADGYLLATDDRYKVFRMKNREFAFDVDMSQLPCGMNGAIYFVEMEEDGGMASYPSNKAGAAYGLGSCDAQCKHDLPFYAGQVNVEGYAEEGVCCFEFDLWEANAWAASYTTHGCSSEGYYLCTGLECGDGDDRYNGVCDKDGCGYNSFAMNEHFFYGANDSYVVDTRRPFTVVTQFITNDGTDNGDVIQAKRIYVQDGVVIENSHVNYPGLENYNSVSDGFCNDYAAFTGGMNHFEEVGGMKVTSDALGRGVMIAFSLWADYGSHMLWLDGPFPPDSDPTEPGHLNGPCSADSGDPNDLIANYPDSTITFSNIKYGTIGSTFSRK</sequence>
<dbReference type="PANTHER" id="PTHR33753:SF1">
    <property type="entry name" value="ENDO-BETA-1,4-GLUCANASE CELB"/>
    <property type="match status" value="1"/>
</dbReference>
<dbReference type="PANTHER" id="PTHR33753">
    <property type="entry name" value="1,4-BETA-D-GLUCAN CELLOBIOHYDROLASE B"/>
    <property type="match status" value="1"/>
</dbReference>
<dbReference type="InterPro" id="IPR037019">
    <property type="entry name" value="Glyco_hydro_7_sf"/>
</dbReference>
<dbReference type="SUPFAM" id="SSF49899">
    <property type="entry name" value="Concanavalin A-like lectins/glucanases"/>
    <property type="match status" value="1"/>
</dbReference>
<dbReference type="Pfam" id="PF00840">
    <property type="entry name" value="Glyco_hydro_7"/>
    <property type="match status" value="1"/>
</dbReference>
<evidence type="ECO:0000256" key="1">
    <source>
        <dbReference type="ARBA" id="ARBA00000966"/>
    </source>
</evidence>
<dbReference type="Gene3D" id="2.70.100.10">
    <property type="entry name" value="Glycoside hydrolase, family 7, domain"/>
    <property type="match status" value="1"/>
</dbReference>
<dbReference type="InterPro" id="IPR001722">
    <property type="entry name" value="Glyco_hydro_7"/>
</dbReference>
<evidence type="ECO:0000256" key="5">
    <source>
        <dbReference type="ARBA" id="ARBA00023001"/>
    </source>
</evidence>
<reference evidence="12" key="1">
    <citation type="submission" date="2025-08" db="UniProtKB">
        <authorList>
            <consortium name="RefSeq"/>
        </authorList>
    </citation>
    <scope>IDENTIFICATION</scope>
    <source>
        <tissue evidence="12">Whole organism</tissue>
    </source>
</reference>
<dbReference type="AlphaFoldDB" id="A0A8B7PNT8"/>
<evidence type="ECO:0000256" key="2">
    <source>
        <dbReference type="ARBA" id="ARBA00006044"/>
    </source>
</evidence>
<dbReference type="EC" id="3.2.1.4" evidence="3"/>
<comment type="catalytic activity">
    <reaction evidence="1">
        <text>Endohydrolysis of (1-&gt;4)-beta-D-glucosidic linkages in cellulose, lichenin and cereal beta-D-glucans.</text>
        <dbReference type="EC" id="3.2.1.4"/>
    </reaction>
</comment>
<keyword evidence="6" id="KW-0325">Glycoprotein</keyword>
<dbReference type="Proteomes" id="UP000694843">
    <property type="component" value="Unplaced"/>
</dbReference>
<keyword evidence="8" id="KW-0326">Glycosidase</keyword>
<keyword evidence="4" id="KW-0378">Hydrolase</keyword>
<proteinExistence type="inferred from homology"/>
<dbReference type="CDD" id="cd07999">
    <property type="entry name" value="GH7_CBH_EG"/>
    <property type="match status" value="1"/>
</dbReference>
<evidence type="ECO:0000256" key="8">
    <source>
        <dbReference type="ARBA" id="ARBA00023295"/>
    </source>
</evidence>
<protein>
    <recommendedName>
        <fullName evidence="3">cellulase</fullName>
        <ecNumber evidence="3">3.2.1.4</ecNumber>
    </recommendedName>
</protein>
<evidence type="ECO:0000313" key="11">
    <source>
        <dbReference type="Proteomes" id="UP000694843"/>
    </source>
</evidence>
<evidence type="ECO:0000256" key="7">
    <source>
        <dbReference type="ARBA" id="ARBA00023277"/>
    </source>
</evidence>
<name>A0A8B7PNT8_HYAAZ</name>
<dbReference type="PRINTS" id="PR00734">
    <property type="entry name" value="GLHYDRLASE7"/>
</dbReference>
<dbReference type="OrthoDB" id="412382at2759"/>
<evidence type="ECO:0000256" key="6">
    <source>
        <dbReference type="ARBA" id="ARBA00023180"/>
    </source>
</evidence>
<keyword evidence="10" id="KW-0732">Signal</keyword>
<dbReference type="InterPro" id="IPR013320">
    <property type="entry name" value="ConA-like_dom_sf"/>
</dbReference>
<evidence type="ECO:0000256" key="3">
    <source>
        <dbReference type="ARBA" id="ARBA00012601"/>
    </source>
</evidence>
<gene>
    <name evidence="12" type="primary">LOC108682447</name>
</gene>
<evidence type="ECO:0000256" key="4">
    <source>
        <dbReference type="ARBA" id="ARBA00022801"/>
    </source>
</evidence>
<evidence type="ECO:0000313" key="12">
    <source>
        <dbReference type="RefSeq" id="XP_018027096.1"/>
    </source>
</evidence>
<evidence type="ECO:0000256" key="10">
    <source>
        <dbReference type="SAM" id="SignalP"/>
    </source>
</evidence>
<keyword evidence="9" id="KW-0624">Polysaccharide degradation</keyword>
<keyword evidence="11" id="KW-1185">Reference proteome</keyword>
<dbReference type="KEGG" id="hazt:108682447"/>
<keyword evidence="5" id="KW-0136">Cellulose degradation</keyword>
<dbReference type="RefSeq" id="XP_018027096.1">
    <property type="nucleotide sequence ID" value="XM_018171607.2"/>
</dbReference>
<accession>A0A8B7PNT8</accession>
<keyword evidence="7" id="KW-0119">Carbohydrate metabolism</keyword>
<organism evidence="11 12">
    <name type="scientific">Hyalella azteca</name>
    <name type="common">Amphipod</name>
    <dbReference type="NCBI Taxonomy" id="294128"/>
    <lineage>
        <taxon>Eukaryota</taxon>
        <taxon>Metazoa</taxon>
        <taxon>Ecdysozoa</taxon>
        <taxon>Arthropoda</taxon>
        <taxon>Crustacea</taxon>
        <taxon>Multicrustacea</taxon>
        <taxon>Malacostraca</taxon>
        <taxon>Eumalacostraca</taxon>
        <taxon>Peracarida</taxon>
        <taxon>Amphipoda</taxon>
        <taxon>Senticaudata</taxon>
        <taxon>Talitrida</taxon>
        <taxon>Talitroidea</taxon>
        <taxon>Hyalellidae</taxon>
        <taxon>Hyalella</taxon>
    </lineage>
</organism>